<keyword evidence="3" id="KW-1185">Reference proteome</keyword>
<proteinExistence type="predicted"/>
<sequence>MQQPDMTQEDMTRYLWQQQYATAEATERVQDRQIRLLLLQREVLDDQIAAATTKRDQATRQVLAAQKALDELAAAI</sequence>
<organism evidence="2 3">
    <name type="scientific">Mycobacterium phage Unicorn</name>
    <dbReference type="NCBI Taxonomy" id="2015825"/>
    <lineage>
        <taxon>Viruses</taxon>
        <taxon>Duplodnaviria</taxon>
        <taxon>Heunggongvirae</taxon>
        <taxon>Uroviricota</taxon>
        <taxon>Caudoviricetes</taxon>
        <taxon>Weiservirinae</taxon>
        <taxon>Unicornvirus</taxon>
        <taxon>Unicornvirus unicorn</taxon>
    </lineage>
</organism>
<protein>
    <submittedName>
        <fullName evidence="2">Uncharacterized protein</fullName>
    </submittedName>
</protein>
<feature type="coiled-coil region" evidence="1">
    <location>
        <begin position="41"/>
        <end position="75"/>
    </location>
</feature>
<evidence type="ECO:0000313" key="3">
    <source>
        <dbReference type="Proteomes" id="UP000224528"/>
    </source>
</evidence>
<evidence type="ECO:0000256" key="1">
    <source>
        <dbReference type="SAM" id="Coils"/>
    </source>
</evidence>
<dbReference type="Proteomes" id="UP000224528">
    <property type="component" value="Segment"/>
</dbReference>
<evidence type="ECO:0000313" key="2">
    <source>
        <dbReference type="EMBL" id="ASR85074.1"/>
    </source>
</evidence>
<reference evidence="2 3" key="1">
    <citation type="submission" date="2017-06" db="EMBL/GenBank/DDBJ databases">
        <authorList>
            <person name="Barekzi N."/>
            <person name="Denby H.W."/>
            <person name="Murphy J.L."/>
            <person name="Richards S."/>
            <person name="Womack F.R."/>
            <person name="Stoner T.H."/>
            <person name="Garlena R.A."/>
            <person name="Russell D.A."/>
            <person name="Pope W.H."/>
            <person name="Jacobs-Sera D."/>
            <person name="Hatfull G.F."/>
        </authorList>
    </citation>
    <scope>NUCLEOTIDE SEQUENCE [LARGE SCALE GENOMIC DNA]</scope>
</reference>
<keyword evidence="1" id="KW-0175">Coiled coil</keyword>
<name>A0A222ZK03_9CAUD</name>
<dbReference type="RefSeq" id="YP_009951242.1">
    <property type="nucleotide sequence ID" value="NC_051599.1"/>
</dbReference>
<dbReference type="EMBL" id="MF324908">
    <property type="protein sequence ID" value="ASR85074.1"/>
    <property type="molecule type" value="Genomic_DNA"/>
</dbReference>
<dbReference type="GeneID" id="60322711"/>
<dbReference type="KEGG" id="vg:60322711"/>
<gene>
    <name evidence="2" type="primary">64</name>
    <name evidence="2" type="ORF">SEA_UNICORN_64</name>
</gene>
<accession>A0A222ZK03</accession>